<feature type="domain" description="Acyl-CoA thioester hydrolase/bile acid-CoA amino acid N-acetyltransferase" evidence="2">
    <location>
        <begin position="57"/>
        <end position="180"/>
    </location>
</feature>
<dbReference type="Gene3D" id="3.40.50.1820">
    <property type="entry name" value="alpha/beta hydrolase"/>
    <property type="match status" value="1"/>
</dbReference>
<dbReference type="InterPro" id="IPR014940">
    <property type="entry name" value="BAAT_C"/>
</dbReference>
<dbReference type="Proteomes" id="UP001431429">
    <property type="component" value="Unassembled WGS sequence"/>
</dbReference>
<comment type="caution">
    <text evidence="4">The sequence shown here is derived from an EMBL/GenBank/DDBJ whole genome shotgun (WGS) entry which is preliminary data.</text>
</comment>
<accession>A0ABT0UIV9</accession>
<dbReference type="PIRSF" id="PIRSF016521">
    <property type="entry name" value="Acyl-CoA_hydro"/>
    <property type="match status" value="1"/>
</dbReference>
<dbReference type="Pfam" id="PF08840">
    <property type="entry name" value="BAAT_C"/>
    <property type="match status" value="1"/>
</dbReference>
<proteinExistence type="inferred from homology"/>
<organism evidence="4 5">
    <name type="scientific">Streptomyces albipurpureus</name>
    <dbReference type="NCBI Taxonomy" id="2897419"/>
    <lineage>
        <taxon>Bacteria</taxon>
        <taxon>Bacillati</taxon>
        <taxon>Actinomycetota</taxon>
        <taxon>Actinomycetes</taxon>
        <taxon>Kitasatosporales</taxon>
        <taxon>Streptomycetaceae</taxon>
        <taxon>Streptomyces</taxon>
    </lineage>
</organism>
<dbReference type="EMBL" id="JAMQAW010000008">
    <property type="protein sequence ID" value="MCM2388579.1"/>
    <property type="molecule type" value="Genomic_DNA"/>
</dbReference>
<evidence type="ECO:0000259" key="3">
    <source>
        <dbReference type="Pfam" id="PF08840"/>
    </source>
</evidence>
<dbReference type="InterPro" id="IPR006862">
    <property type="entry name" value="Thio_Ohase/aa_AcTrfase"/>
</dbReference>
<gene>
    <name evidence="4" type="ORF">NBG84_09770</name>
</gene>
<name>A0ABT0UIV9_9ACTN</name>
<dbReference type="Gene3D" id="2.60.40.2240">
    <property type="entry name" value="Acyl-CoA thioester hydrolase/BAAT N-terminal domain"/>
    <property type="match status" value="1"/>
</dbReference>
<feature type="domain" description="BAAT/Acyl-CoA thioester hydrolase C-terminal" evidence="3">
    <location>
        <begin position="322"/>
        <end position="427"/>
    </location>
</feature>
<dbReference type="SUPFAM" id="SSF53474">
    <property type="entry name" value="alpha/beta-Hydrolases"/>
    <property type="match status" value="1"/>
</dbReference>
<evidence type="ECO:0000313" key="5">
    <source>
        <dbReference type="Proteomes" id="UP001431429"/>
    </source>
</evidence>
<keyword evidence="5" id="KW-1185">Reference proteome</keyword>
<dbReference type="PANTHER" id="PTHR10824:SF39">
    <property type="entry name" value="DYNEIN AXONEMAL LIGHT CHAIN 1"/>
    <property type="match status" value="1"/>
</dbReference>
<evidence type="ECO:0000256" key="1">
    <source>
        <dbReference type="ARBA" id="ARBA00006538"/>
    </source>
</evidence>
<reference evidence="4" key="1">
    <citation type="submission" date="2022-06" db="EMBL/GenBank/DDBJ databases">
        <title>Genome public.</title>
        <authorList>
            <person name="Sun Q."/>
        </authorList>
    </citation>
    <scope>NUCLEOTIDE SEQUENCE</scope>
    <source>
        <strain evidence="4">CWNU-1</strain>
    </source>
</reference>
<dbReference type="PANTHER" id="PTHR10824">
    <property type="entry name" value="ACYL-COENZYME A THIOESTERASE-RELATED"/>
    <property type="match status" value="1"/>
</dbReference>
<protein>
    <submittedName>
        <fullName evidence="4">Acyl-CoA thioesterase/BAAT N-terminal domain-containing protein</fullName>
    </submittedName>
</protein>
<dbReference type="Pfam" id="PF04775">
    <property type="entry name" value="Bile_Hydr_Trans"/>
    <property type="match status" value="1"/>
</dbReference>
<dbReference type="InterPro" id="IPR016662">
    <property type="entry name" value="Acyl-CoA_thioEstase_long-chain"/>
</dbReference>
<sequence>MTADESGAGTMKSGLRIAAASSGLALLLLAGCSGGTGGDKGGAEVELRVDKPVALADEPVRIQVTGLDAGQEVTVTAQAADYRDQQWNGQATFTADRTGAVDLTRDRPRSGTYQKADGMGLFWSMKPESGVADQSWFIAKPPEHQPGYEVHLAVNADGKQIAAHRLTRTWMREGVTHRPLTMAEDGVRGSLYLPPTGAARRPPVLSFGGSEGGLGDKFSPALLASRGHPVLALCYFGCDERPKTLSGIKLEYFATAARLLNREHGSGSQRPHVIGASRGSEAAQLLAHYYPDLVQDVVAYAPSHKTNTGFPRNDAAWTKDGKAVKHAPIPLQRVRGTVLAIAGGADGLWPAAPSAEEIGKQKGASGGRHRALIYPQAGHGVSTPPYTALARSFKHPLNGVTYHMGGTPAADAHARSDSWPQVLSLLQD</sequence>
<evidence type="ECO:0000259" key="2">
    <source>
        <dbReference type="Pfam" id="PF04775"/>
    </source>
</evidence>
<dbReference type="InterPro" id="IPR029058">
    <property type="entry name" value="AB_hydrolase_fold"/>
</dbReference>
<evidence type="ECO:0000313" key="4">
    <source>
        <dbReference type="EMBL" id="MCM2388579.1"/>
    </source>
</evidence>
<comment type="similarity">
    <text evidence="1">Belongs to the C/M/P thioester hydrolase family.</text>
</comment>
<dbReference type="RefSeq" id="WP_250918928.1">
    <property type="nucleotide sequence ID" value="NZ_JAMQAW010000008.1"/>
</dbReference>
<dbReference type="InterPro" id="IPR042490">
    <property type="entry name" value="Thio_Ohase/BAAT_N"/>
</dbReference>